<dbReference type="InterPro" id="IPR020841">
    <property type="entry name" value="PKS_Beta-ketoAc_synthase_dom"/>
</dbReference>
<dbReference type="CDD" id="cd00833">
    <property type="entry name" value="PKS"/>
    <property type="match status" value="1"/>
</dbReference>
<keyword evidence="5" id="KW-0808">Transferase</keyword>
<dbReference type="Pfam" id="PF00550">
    <property type="entry name" value="PP-binding"/>
    <property type="match status" value="2"/>
</dbReference>
<evidence type="ECO:0000256" key="4">
    <source>
        <dbReference type="ARBA" id="ARBA00022553"/>
    </source>
</evidence>
<comment type="caution">
    <text evidence="9">The sequence shown here is derived from an EMBL/GenBank/DDBJ whole genome shotgun (WGS) entry which is preliminary data.</text>
</comment>
<evidence type="ECO:0000256" key="6">
    <source>
        <dbReference type="SAM" id="MobiDB-lite"/>
    </source>
</evidence>
<dbReference type="InterPro" id="IPR009081">
    <property type="entry name" value="PP-bd_ACP"/>
</dbReference>
<evidence type="ECO:0000256" key="1">
    <source>
        <dbReference type="ARBA" id="ARBA00005194"/>
    </source>
</evidence>
<dbReference type="InterPro" id="IPR016039">
    <property type="entry name" value="Thiolase-like"/>
</dbReference>
<dbReference type="InterPro" id="IPR013785">
    <property type="entry name" value="Aldolase_TIM"/>
</dbReference>
<dbReference type="PROSITE" id="PS52004">
    <property type="entry name" value="KS3_2"/>
    <property type="match status" value="1"/>
</dbReference>
<evidence type="ECO:0000259" key="7">
    <source>
        <dbReference type="PROSITE" id="PS50075"/>
    </source>
</evidence>
<dbReference type="Pfam" id="PF02801">
    <property type="entry name" value="Ketoacyl-synt_C"/>
    <property type="match status" value="1"/>
</dbReference>
<dbReference type="Gene3D" id="3.40.50.720">
    <property type="entry name" value="NAD(P)-binding Rossmann-like Domain"/>
    <property type="match status" value="1"/>
</dbReference>
<keyword evidence="4" id="KW-0597">Phosphoprotein</keyword>
<dbReference type="SUPFAM" id="SSF52151">
    <property type="entry name" value="FabD/lysophospholipase-like"/>
    <property type="match status" value="1"/>
</dbReference>
<dbReference type="InterPro" id="IPR018201">
    <property type="entry name" value="Ketoacyl_synth_AS"/>
</dbReference>
<dbReference type="SUPFAM" id="SSF51412">
    <property type="entry name" value="Inosine monophosphate dehydrogenase (IMPDH)"/>
    <property type="match status" value="2"/>
</dbReference>
<feature type="region of interest" description="Disordered" evidence="6">
    <location>
        <begin position="1900"/>
        <end position="1920"/>
    </location>
</feature>
<dbReference type="InterPro" id="IPR014030">
    <property type="entry name" value="Ketoacyl_synth_N"/>
</dbReference>
<dbReference type="InterPro" id="IPR036291">
    <property type="entry name" value="NAD(P)-bd_dom_sf"/>
</dbReference>
<dbReference type="PANTHER" id="PTHR43775:SF51">
    <property type="entry name" value="INACTIVE PHENOLPHTHIOCEROL SYNTHESIS POLYKETIDE SYNTHASE TYPE I PKS1-RELATED"/>
    <property type="match status" value="1"/>
</dbReference>
<dbReference type="InterPro" id="IPR057326">
    <property type="entry name" value="KR_dom"/>
</dbReference>
<protein>
    <submittedName>
        <fullName evidence="9">Polyketide synthase</fullName>
    </submittedName>
</protein>
<dbReference type="Gene3D" id="3.30.70.3290">
    <property type="match status" value="1"/>
</dbReference>
<evidence type="ECO:0000256" key="3">
    <source>
        <dbReference type="ARBA" id="ARBA00022450"/>
    </source>
</evidence>
<dbReference type="Gene3D" id="1.10.1200.10">
    <property type="entry name" value="ACP-like"/>
    <property type="match status" value="2"/>
</dbReference>
<comment type="pathway">
    <text evidence="1">Lipid metabolism; fatty acid biosynthesis.</text>
</comment>
<evidence type="ECO:0000313" key="9">
    <source>
        <dbReference type="EMBL" id="GGX67902.1"/>
    </source>
</evidence>
<dbReference type="SUPFAM" id="SSF47336">
    <property type="entry name" value="ACP-like"/>
    <property type="match status" value="2"/>
</dbReference>
<dbReference type="PANTHER" id="PTHR43775">
    <property type="entry name" value="FATTY ACID SYNTHASE"/>
    <property type="match status" value="1"/>
</dbReference>
<dbReference type="Proteomes" id="UP000626148">
    <property type="component" value="Unassembled WGS sequence"/>
</dbReference>
<accession>A0A918KLJ9</accession>
<keyword evidence="10" id="KW-1185">Reference proteome</keyword>
<proteinExistence type="inferred from homology"/>
<dbReference type="Pfam" id="PF08659">
    <property type="entry name" value="KR"/>
    <property type="match status" value="1"/>
</dbReference>
<name>A0A918KLJ9_9GAMM</name>
<dbReference type="SUPFAM" id="SSF53901">
    <property type="entry name" value="Thiolase-like"/>
    <property type="match status" value="1"/>
</dbReference>
<dbReference type="GO" id="GO:0006633">
    <property type="term" value="P:fatty acid biosynthetic process"/>
    <property type="evidence" value="ECO:0007669"/>
    <property type="project" value="InterPro"/>
</dbReference>
<dbReference type="InterPro" id="IPR016036">
    <property type="entry name" value="Malonyl_transacylase_ACP-bd"/>
</dbReference>
<dbReference type="SUPFAM" id="SSF51735">
    <property type="entry name" value="NAD(P)-binding Rossmann-fold domains"/>
    <property type="match status" value="1"/>
</dbReference>
<sequence length="2417" mass="260458">MSRVSATRSESRARQKQTVNVMDNSAPHGVTHAFRHPSDYLTLAVSPFERPDHRLVSAFARAGALAFVDVGHDPDRARDAIHKVRRTTSEPFGVRLPDGVSAAKAMPTDPDGRIVAVMHASPDAFDPIPDVYNLVQVVSVEEVARAQSAGADALIVKGAESGGRVGEHNTFILLQHLMDRIRVPFWVQGGMGPHGAAAAVLAGARGVVYDSQLALLDAADTADDLRAILAGVNGSETALAGGYRFLRHKLLPDLDDDADRLQVLTEMKGPNPPVPAGEDMALAPLFQALYKDPESLVYATEQSVQGHLRTARREPVFHEDSPFAREYGLNFPILQGPMTRVSDVPGFAGAVADGGALPSIALAVLKPDQARPMLEQTRDRLADRPWSVGLLGFLPAERYREQVALVRDMGPSHVIIAGGRPDQARAFEDAGIGAFLHCPSMRLFDRFLKDGARRFIFEGRECGGHVGPLSSMTLWEGQISLALESEQLADLSLVFSGGLHDQRSAALLSAMCAPLAALGAKIGLLMGTAYLFTEEAVREGAILEEYQRQALDGDDTALIQTGPGHVTRCLRTPYVDFLNTERARLLALGMDRDEIFMTLEGLNVGHLRIASKGRKRIDDRLETVDAETQRQEGMYMIGDVATLRDRVTTIEALHRDIMAADTWLRARPEALALGRDRSTSSCDIAIVGMAGIFPGALTAEEYWANIIEGVDAVTEVPDSRWDKATYYDPSAMGAKGDKTNSKWGGFIPDFQFDPGRFGIPPQTLGSIDPAQIASLEVAYRALQDADYLDRNFNRERTACIFGVEPGGDLFGAYGMRIVLPQLLEGDTLAQAQAAFPSLTEDSFPGVLGNVVTGRISNRLDFGGQNFTIDAACASSLAAIDAAIKELRYGESDMAIAGGVDFHNGIHDYLMFSSTHALSSRGRCFTFSETADGITLGEGAAAVVLKRYEDALCDGDRVYAVIRGIGGASDGKSLGLTAPRKQGQQRALNRAYRRASVSPAQIGLLEAHGTGTVVGDRTEMASLETVFSSAGSDRAACALGSVKTQIGHTKCTSGVASLIKAAYAVDQGLLPPTLNIEKPNAYYDKDRSSFYFLKHTQPWFDADRKAGVSAFGFGGTNYHTVIDRGDADGETPTAPTVWPYELFVFRGDTEADALAGVTALQAFLAVGRQCRLADVAYSHHRTGEGAGPVRIALVAHTLADLAAKLDTAANGREDPRGVWRAKSDAPAGEVAFLFPGQGSQFLNMGADLFTYFPHLRALLADEPGLRAALFPKAAFDEAEKAAQNDALTDTRTAQPALGLVSLAVARVLADLGVKASQLAGHSYGELSALSHAGSIDPADLTRISRQRADCIRHSLGDGDNGAMLAVEADEDWVRAHLPDTLDLANLNAPTQTVVSGPTADIDAFKTLCEHHSVGARRLPVACAFHSRALGGAADAFTQALQLSTDLGAPGLAVWSNETAEPYPADIDGRALAERLGQQIRSSVRFVDTVRGLYEQAGVRTFVEVGAGSVLGGLTQSILADRPDVQCLPTLLKDAPPLKALMSTLARLAVSGVELDTAALYAHRRLRRLDIADPQPLAQTTWLVNGQRAWPLNGRLPAHAFDPDRQTAIDLRNRTVPAPVPGGDRDTAIKAYFDSLDRFIDSQRDVMLGYLGTAPTAPALAEPSMAAPAPAIESGAAEPADTVTPATAPVQAVDRDTIEARLRALICDRTGYPDEMLDPELDLEADLGIDSIKRVELLSEIGESLGLNTAHSTGELGEEATRFLEEVSRIKTLRGVSDWLAEFSRKAAATVDLAAEPSPAASSEPAQKALTRADIETRLVTLICERTGYPAEMLDPELDLEADLGIDSIKRVELLSDIGDQIGLNTGRSTQELGEEASAFLEEVSRIKTLRGISEWLAKAANAEATPEQEQAPEAQETGDSAVADDTDHRAAPFKVLNVLYHARDLAPDAEADLDGKTFHVVGANRVELKALDRVFRPKGVSISTLDPDSLDEADTLDTRGLLYFSHDDGHYDNLATLFRLLRACDPHKMDTVMVIQKDNEALLTESGHYQGPCSGSGLSGFLVSLHWEWPRARMIRSLINHDAKTLSEDELAERIREEVFSQAETLAQPVAYHQGRRYVRKALPRGEIQPVPNVLELDRDSTVVFVGGAKGITSWFAAAFAERFGCRLVIIGRSPRPEQNDPWPELTTAAELRKALLADEPGAKPRDIERRVQALLADKQMRANLQALEAGGSEVLYLSADITDAAQVDAALQETVERCGGIDGVLLGAGILDDRFLKDKQADSIERVYNTKVAGVDNVLASLERWGEPRFCVFFSSLSATLGNRGQTDYSAANNYLDMRALQLNAERDGHYLSVNWGPWEGAGMIDATLQKHLEGMGVGAIRREEGVDFLIDELSRGKGAGRLIAMCAADDALHWTE</sequence>
<reference evidence="9" key="1">
    <citation type="journal article" date="2014" name="Int. J. Syst. Evol. Microbiol.">
        <title>Complete genome sequence of Corynebacterium casei LMG S-19264T (=DSM 44701T), isolated from a smear-ripened cheese.</title>
        <authorList>
            <consortium name="US DOE Joint Genome Institute (JGI-PGF)"/>
            <person name="Walter F."/>
            <person name="Albersmeier A."/>
            <person name="Kalinowski J."/>
            <person name="Ruckert C."/>
        </authorList>
    </citation>
    <scope>NUCLEOTIDE SEQUENCE</scope>
    <source>
        <strain evidence="9">KCTC 22169</strain>
    </source>
</reference>
<dbReference type="Gene3D" id="3.40.366.10">
    <property type="entry name" value="Malonyl-Coenzyme A Acyl Carrier Protein, domain 2"/>
    <property type="match status" value="1"/>
</dbReference>
<evidence type="ECO:0000256" key="5">
    <source>
        <dbReference type="ARBA" id="ARBA00022679"/>
    </source>
</evidence>
<dbReference type="Pfam" id="PF03060">
    <property type="entry name" value="NMO"/>
    <property type="match status" value="2"/>
</dbReference>
<comment type="similarity">
    <text evidence="2">Belongs to the short-chain dehydrogenases/reductases (SDR) family.</text>
</comment>
<dbReference type="InterPro" id="IPR016035">
    <property type="entry name" value="Acyl_Trfase/lysoPLipase"/>
</dbReference>
<dbReference type="InterPro" id="IPR014043">
    <property type="entry name" value="Acyl_transferase_dom"/>
</dbReference>
<dbReference type="GO" id="GO:0004312">
    <property type="term" value="F:fatty acid synthase activity"/>
    <property type="evidence" value="ECO:0007669"/>
    <property type="project" value="TreeGrafter"/>
</dbReference>
<dbReference type="SMART" id="SM00825">
    <property type="entry name" value="PKS_KS"/>
    <property type="match status" value="1"/>
</dbReference>
<evidence type="ECO:0000259" key="8">
    <source>
        <dbReference type="PROSITE" id="PS52004"/>
    </source>
</evidence>
<dbReference type="InterPro" id="IPR001227">
    <property type="entry name" value="Ac_transferase_dom_sf"/>
</dbReference>
<feature type="compositionally biased region" description="Low complexity" evidence="6">
    <location>
        <begin position="1900"/>
        <end position="1916"/>
    </location>
</feature>
<feature type="domain" description="Ketosynthase family 3 (KS3)" evidence="8">
    <location>
        <begin position="681"/>
        <end position="1123"/>
    </location>
</feature>
<dbReference type="InterPro" id="IPR050091">
    <property type="entry name" value="PKS_NRPS_Biosynth_Enz"/>
</dbReference>
<feature type="domain" description="Carrier" evidence="7">
    <location>
        <begin position="1691"/>
        <end position="1782"/>
    </location>
</feature>
<dbReference type="PROSITE" id="PS50075">
    <property type="entry name" value="CARRIER"/>
    <property type="match status" value="2"/>
</dbReference>
<dbReference type="Gene3D" id="3.20.20.70">
    <property type="entry name" value="Aldolase class I"/>
    <property type="match status" value="2"/>
</dbReference>
<dbReference type="Pfam" id="PF00698">
    <property type="entry name" value="Acyl_transf_1"/>
    <property type="match status" value="1"/>
</dbReference>
<dbReference type="SMART" id="SM00827">
    <property type="entry name" value="PKS_AT"/>
    <property type="match status" value="1"/>
</dbReference>
<dbReference type="InterPro" id="IPR036736">
    <property type="entry name" value="ACP-like_sf"/>
</dbReference>
<dbReference type="PROSITE" id="PS00606">
    <property type="entry name" value="KS3_1"/>
    <property type="match status" value="1"/>
</dbReference>
<dbReference type="Pfam" id="PF00109">
    <property type="entry name" value="ketoacyl-synt"/>
    <property type="match status" value="1"/>
</dbReference>
<dbReference type="SUPFAM" id="SSF55048">
    <property type="entry name" value="Probable ACP-binding domain of malonyl-CoA ACP transacylase"/>
    <property type="match status" value="1"/>
</dbReference>
<dbReference type="EMBL" id="BMXR01000011">
    <property type="protein sequence ID" value="GGX67902.1"/>
    <property type="molecule type" value="Genomic_DNA"/>
</dbReference>
<dbReference type="InterPro" id="IPR013968">
    <property type="entry name" value="PKS_KR"/>
</dbReference>
<evidence type="ECO:0000256" key="2">
    <source>
        <dbReference type="ARBA" id="ARBA00006484"/>
    </source>
</evidence>
<feature type="domain" description="Carrier" evidence="7">
    <location>
        <begin position="1811"/>
        <end position="1899"/>
    </location>
</feature>
<keyword evidence="3" id="KW-0596">Phosphopantetheine</keyword>
<dbReference type="SMART" id="SM00822">
    <property type="entry name" value="PKS_KR"/>
    <property type="match status" value="1"/>
</dbReference>
<evidence type="ECO:0000313" key="10">
    <source>
        <dbReference type="Proteomes" id="UP000626148"/>
    </source>
</evidence>
<reference evidence="9" key="2">
    <citation type="submission" date="2020-09" db="EMBL/GenBank/DDBJ databases">
        <authorList>
            <person name="Sun Q."/>
            <person name="Kim S."/>
        </authorList>
    </citation>
    <scope>NUCLEOTIDE SEQUENCE</scope>
    <source>
        <strain evidence="9">KCTC 22169</strain>
    </source>
</reference>
<dbReference type="CDD" id="cd08953">
    <property type="entry name" value="KR_2_SDR_x"/>
    <property type="match status" value="1"/>
</dbReference>
<dbReference type="InterPro" id="IPR014031">
    <property type="entry name" value="Ketoacyl_synth_C"/>
</dbReference>
<dbReference type="GO" id="GO:0004315">
    <property type="term" value="F:3-oxoacyl-[acyl-carrier-protein] synthase activity"/>
    <property type="evidence" value="ECO:0007669"/>
    <property type="project" value="InterPro"/>
</dbReference>
<gene>
    <name evidence="9" type="ORF">GCM10007392_39500</name>
</gene>
<organism evidence="9 10">
    <name type="scientific">Saccharospirillum salsuginis</name>
    <dbReference type="NCBI Taxonomy" id="418750"/>
    <lineage>
        <taxon>Bacteria</taxon>
        <taxon>Pseudomonadati</taxon>
        <taxon>Pseudomonadota</taxon>
        <taxon>Gammaproteobacteria</taxon>
        <taxon>Oceanospirillales</taxon>
        <taxon>Saccharospirillaceae</taxon>
        <taxon>Saccharospirillum</taxon>
    </lineage>
</organism>
<dbReference type="Gene3D" id="3.40.47.10">
    <property type="match status" value="1"/>
</dbReference>